<dbReference type="AlphaFoldDB" id="A0A179D7G4"/>
<dbReference type="PANTHER" id="PTHR43177:SF3">
    <property type="entry name" value="PROTEIN NRFC HOMOLOG"/>
    <property type="match status" value="1"/>
</dbReference>
<evidence type="ECO:0000313" key="6">
    <source>
        <dbReference type="EMBL" id="OAQ21392.1"/>
    </source>
</evidence>
<evidence type="ECO:0000256" key="3">
    <source>
        <dbReference type="ARBA" id="ARBA00023004"/>
    </source>
</evidence>
<dbReference type="EMBL" id="LWLG01000002">
    <property type="protein sequence ID" value="OAQ21392.1"/>
    <property type="molecule type" value="Genomic_DNA"/>
</dbReference>
<evidence type="ECO:0000313" key="7">
    <source>
        <dbReference type="Proteomes" id="UP000078390"/>
    </source>
</evidence>
<dbReference type="GO" id="GO:0051539">
    <property type="term" value="F:4 iron, 4 sulfur cluster binding"/>
    <property type="evidence" value="ECO:0007669"/>
    <property type="project" value="UniProtKB-KW"/>
</dbReference>
<dbReference type="InterPro" id="IPR050954">
    <property type="entry name" value="ET_IronSulfur_Cluster-Binding"/>
</dbReference>
<dbReference type="InterPro" id="IPR017896">
    <property type="entry name" value="4Fe4S_Fe-S-bd"/>
</dbReference>
<accession>A0A179D7G4</accession>
<proteinExistence type="predicted"/>
<organism evidence="6 7">
    <name type="scientific">Thermosulfurimonas dismutans</name>
    <dbReference type="NCBI Taxonomy" id="999894"/>
    <lineage>
        <taxon>Bacteria</taxon>
        <taxon>Pseudomonadati</taxon>
        <taxon>Thermodesulfobacteriota</taxon>
        <taxon>Thermodesulfobacteria</taxon>
        <taxon>Thermodesulfobacteriales</taxon>
        <taxon>Thermodesulfobacteriaceae</taxon>
        <taxon>Thermosulfurimonas</taxon>
    </lineage>
</organism>
<feature type="domain" description="4Fe-4S ferredoxin-type" evidence="5">
    <location>
        <begin position="5"/>
        <end position="34"/>
    </location>
</feature>
<gene>
    <name evidence="6" type="ORF">TDIS_0613</name>
</gene>
<dbReference type="Gene3D" id="3.30.70.20">
    <property type="match status" value="2"/>
</dbReference>
<keyword evidence="2" id="KW-0479">Metal-binding</keyword>
<dbReference type="PROSITE" id="PS51379">
    <property type="entry name" value="4FE4S_FER_2"/>
    <property type="match status" value="2"/>
</dbReference>
<keyword evidence="4" id="KW-0411">Iron-sulfur</keyword>
<dbReference type="GO" id="GO:0046872">
    <property type="term" value="F:metal ion binding"/>
    <property type="evidence" value="ECO:0007669"/>
    <property type="project" value="UniProtKB-KW"/>
</dbReference>
<keyword evidence="3" id="KW-0408">Iron</keyword>
<dbReference type="SUPFAM" id="SSF54862">
    <property type="entry name" value="4Fe-4S ferredoxins"/>
    <property type="match status" value="1"/>
</dbReference>
<evidence type="ECO:0000256" key="4">
    <source>
        <dbReference type="ARBA" id="ARBA00023014"/>
    </source>
</evidence>
<reference evidence="6 7" key="1">
    <citation type="submission" date="2016-04" db="EMBL/GenBank/DDBJ databases">
        <title>Genome analysis of Thermosulfurimonas dismutans, the first thermophilic sulfur-disproportionating bacterium of the phylum Thermodesulfobacteria.</title>
        <authorList>
            <person name="Mardanov A.V."/>
            <person name="Beletsky A.V."/>
            <person name="Kadnikov V.V."/>
            <person name="Slobodkin A.I."/>
            <person name="Ravin N.V."/>
        </authorList>
    </citation>
    <scope>NUCLEOTIDE SEQUENCE [LARGE SCALE GENOMIC DNA]</scope>
    <source>
        <strain evidence="6 7">S95</strain>
    </source>
</reference>
<sequence length="274" mass="31057">MKHQWAMVIDLDRCVGCHACAVACRAEWQVPVNPNYDGYSFIKDYNDWLQTVSAEGGDYRRNWVLRLGPERTSKGLAFTFFPGLCNHCDRPVCVEVCPADPEEREFKCYKTGKTVKMEIKATYKEPFTGAVLIDKERCLGCGNCVEACPYKARYLNDTLDEPKADKCTFCYERIIHGEIPACVKTCIADARIFGDLGDPNSEVSKLVKSGKARRLESDVVKIGPNVYFMGKEKNLELLIKRFAPRKRTWEEVEAKAPSRRDVLKLALKKIPVLG</sequence>
<evidence type="ECO:0000256" key="1">
    <source>
        <dbReference type="ARBA" id="ARBA00022485"/>
    </source>
</evidence>
<evidence type="ECO:0000259" key="5">
    <source>
        <dbReference type="PROSITE" id="PS51379"/>
    </source>
</evidence>
<dbReference type="STRING" id="999894.TDIS_0613"/>
<dbReference type="Proteomes" id="UP000078390">
    <property type="component" value="Unassembled WGS sequence"/>
</dbReference>
<dbReference type="CDD" id="cd10551">
    <property type="entry name" value="PsrB"/>
    <property type="match status" value="1"/>
</dbReference>
<dbReference type="Pfam" id="PF12797">
    <property type="entry name" value="Fer4_2"/>
    <property type="match status" value="1"/>
</dbReference>
<dbReference type="InterPro" id="IPR017900">
    <property type="entry name" value="4Fe4S_Fe_S_CS"/>
</dbReference>
<protein>
    <submittedName>
        <fullName evidence="6">Molybdopterin oxydoreductase, iron-sulfur subunit B</fullName>
    </submittedName>
</protein>
<keyword evidence="1" id="KW-0004">4Fe-4S</keyword>
<evidence type="ECO:0000256" key="2">
    <source>
        <dbReference type="ARBA" id="ARBA00022723"/>
    </source>
</evidence>
<feature type="domain" description="4Fe-4S ferredoxin-type" evidence="5">
    <location>
        <begin position="129"/>
        <end position="158"/>
    </location>
</feature>
<name>A0A179D7G4_9BACT</name>
<comment type="caution">
    <text evidence="6">The sequence shown here is derived from an EMBL/GenBank/DDBJ whole genome shotgun (WGS) entry which is preliminary data.</text>
</comment>
<dbReference type="PANTHER" id="PTHR43177">
    <property type="entry name" value="PROTEIN NRFC"/>
    <property type="match status" value="1"/>
</dbReference>
<dbReference type="RefSeq" id="WP_068669175.1">
    <property type="nucleotide sequence ID" value="NZ_LWLG01000002.1"/>
</dbReference>
<keyword evidence="7" id="KW-1185">Reference proteome</keyword>
<dbReference type="PROSITE" id="PS00198">
    <property type="entry name" value="4FE4S_FER_1"/>
    <property type="match status" value="1"/>
</dbReference>
<dbReference type="Pfam" id="PF13247">
    <property type="entry name" value="Fer4_11"/>
    <property type="match status" value="1"/>
</dbReference>
<dbReference type="OrthoDB" id="9789030at2"/>